<sequence>MSARTDTSTRPMPTRVDTRLPWWALALPVAAFVALLLLIAGPGGAQATADDPGVGRVLVQLQQTLAP</sequence>
<keyword evidence="2" id="KW-1185">Reference proteome</keyword>
<proteinExistence type="predicted"/>
<dbReference type="Proteomes" id="UP000315226">
    <property type="component" value="Unassembled WGS sequence"/>
</dbReference>
<comment type="caution">
    <text evidence="1">The sequence shown here is derived from an EMBL/GenBank/DDBJ whole genome shotgun (WGS) entry which is preliminary data.</text>
</comment>
<dbReference type="RefSeq" id="WP_141300986.1">
    <property type="nucleotide sequence ID" value="NZ_BJMN01000049.1"/>
</dbReference>
<evidence type="ECO:0000313" key="1">
    <source>
        <dbReference type="EMBL" id="GEB60923.1"/>
    </source>
</evidence>
<dbReference type="AlphaFoldDB" id="A0A4Y3RW22"/>
<protein>
    <submittedName>
        <fullName evidence="1">Uncharacterized protein</fullName>
    </submittedName>
</protein>
<reference evidence="1 2" key="1">
    <citation type="submission" date="2019-06" db="EMBL/GenBank/DDBJ databases">
        <title>Whole genome shotgun sequence of Streptomyces gardneri NBRC 12865.</title>
        <authorList>
            <person name="Hosoyama A."/>
            <person name="Uohara A."/>
            <person name="Ohji S."/>
            <person name="Ichikawa N."/>
        </authorList>
    </citation>
    <scope>NUCLEOTIDE SEQUENCE [LARGE SCALE GENOMIC DNA]</scope>
    <source>
        <strain evidence="1 2">NBRC 12865</strain>
    </source>
</reference>
<name>A0A4Y3RW22_9ACTN</name>
<evidence type="ECO:0000313" key="2">
    <source>
        <dbReference type="Proteomes" id="UP000315226"/>
    </source>
</evidence>
<organism evidence="1 2">
    <name type="scientific">Streptomyces gardneri</name>
    <dbReference type="NCBI Taxonomy" id="66892"/>
    <lineage>
        <taxon>Bacteria</taxon>
        <taxon>Bacillati</taxon>
        <taxon>Actinomycetota</taxon>
        <taxon>Actinomycetes</taxon>
        <taxon>Kitasatosporales</taxon>
        <taxon>Streptomycetaceae</taxon>
        <taxon>Streptomyces</taxon>
    </lineage>
</organism>
<dbReference type="EMBL" id="BJMN01000049">
    <property type="protein sequence ID" value="GEB60923.1"/>
    <property type="molecule type" value="Genomic_DNA"/>
</dbReference>
<gene>
    <name evidence="1" type="ORF">SGA01_65280</name>
</gene>
<accession>A0A4Y3RW22</accession>